<name>X0SD82_9ZZZZ</name>
<proteinExistence type="predicted"/>
<dbReference type="AlphaFoldDB" id="X0SD82"/>
<organism evidence="1">
    <name type="scientific">marine sediment metagenome</name>
    <dbReference type="NCBI Taxonomy" id="412755"/>
    <lineage>
        <taxon>unclassified sequences</taxon>
        <taxon>metagenomes</taxon>
        <taxon>ecological metagenomes</taxon>
    </lineage>
</organism>
<evidence type="ECO:0000313" key="1">
    <source>
        <dbReference type="EMBL" id="GAF73101.1"/>
    </source>
</evidence>
<sequence>MLQAMIHGKLTREEEGLEDLLTSNTFGLMKYLPPKAVLLPFLSLAKDPLRKHSLASWLQGAIKIERLLFWPTLTHTDCFSCEPDVAIVFLHDDGTKTWVLIEAKYRSGKSSEAIVGIEKPNDQLAREFDNLKNISQHKGIMHYALVYLTTDYICPKNELEESANEYKQKRDSSPNLYWLSWRMLYDVLELSDYSENSIIEDLKNFMLNLNLTMFRRLRFEDLKKPEWSFERIPKYWSWSILKPNWIFMRKELSWNWFPFPKPEKWYFLK</sequence>
<dbReference type="EMBL" id="BARS01009329">
    <property type="protein sequence ID" value="GAF73101.1"/>
    <property type="molecule type" value="Genomic_DNA"/>
</dbReference>
<gene>
    <name evidence="1" type="ORF">S01H1_17564</name>
</gene>
<accession>X0SD82</accession>
<comment type="caution">
    <text evidence="1">The sequence shown here is derived from an EMBL/GenBank/DDBJ whole genome shotgun (WGS) entry which is preliminary data.</text>
</comment>
<reference evidence="1" key="1">
    <citation type="journal article" date="2014" name="Front. Microbiol.">
        <title>High frequency of phylogenetically diverse reductive dehalogenase-homologous genes in deep subseafloor sedimentary metagenomes.</title>
        <authorList>
            <person name="Kawai M."/>
            <person name="Futagami T."/>
            <person name="Toyoda A."/>
            <person name="Takaki Y."/>
            <person name="Nishi S."/>
            <person name="Hori S."/>
            <person name="Arai W."/>
            <person name="Tsubouchi T."/>
            <person name="Morono Y."/>
            <person name="Uchiyama I."/>
            <person name="Ito T."/>
            <person name="Fujiyama A."/>
            <person name="Inagaki F."/>
            <person name="Takami H."/>
        </authorList>
    </citation>
    <scope>NUCLEOTIDE SEQUENCE</scope>
    <source>
        <strain evidence="1">Expedition CK06-06</strain>
    </source>
</reference>
<protein>
    <submittedName>
        <fullName evidence="1">Uncharacterized protein</fullName>
    </submittedName>
</protein>